<evidence type="ECO:0000256" key="2">
    <source>
        <dbReference type="ARBA" id="ARBA00008143"/>
    </source>
</evidence>
<dbReference type="InterPro" id="IPR012910">
    <property type="entry name" value="Plug_dom"/>
</dbReference>
<dbReference type="Proteomes" id="UP000483379">
    <property type="component" value="Unassembled WGS sequence"/>
</dbReference>
<protein>
    <submittedName>
        <fullName evidence="15">TonB-dependent receptor</fullName>
    </submittedName>
</protein>
<keyword evidence="5 11" id="KW-0812">Transmembrane</keyword>
<dbReference type="Gene3D" id="2.170.130.10">
    <property type="entry name" value="TonB-dependent receptor, plug domain"/>
    <property type="match status" value="1"/>
</dbReference>
<dbReference type="GO" id="GO:0044718">
    <property type="term" value="P:siderophore transmembrane transport"/>
    <property type="evidence" value="ECO:0007669"/>
    <property type="project" value="TreeGrafter"/>
</dbReference>
<proteinExistence type="inferred from homology"/>
<dbReference type="EMBL" id="JAAIJQ010000083">
    <property type="protein sequence ID" value="NEV64305.1"/>
    <property type="molecule type" value="Genomic_DNA"/>
</dbReference>
<dbReference type="SUPFAM" id="SSF56935">
    <property type="entry name" value="Porins"/>
    <property type="match status" value="1"/>
</dbReference>
<keyword evidence="4 11" id="KW-1134">Transmembrane beta strand</keyword>
<evidence type="ECO:0000256" key="3">
    <source>
        <dbReference type="ARBA" id="ARBA00022448"/>
    </source>
</evidence>
<dbReference type="InterPro" id="IPR036942">
    <property type="entry name" value="Beta-barrel_TonB_sf"/>
</dbReference>
<evidence type="ECO:0000256" key="6">
    <source>
        <dbReference type="ARBA" id="ARBA00022729"/>
    </source>
</evidence>
<evidence type="ECO:0000313" key="16">
    <source>
        <dbReference type="Proteomes" id="UP000483379"/>
    </source>
</evidence>
<sequence>MRRFRLRPEQLSLRALLRRALAPAVVALACQGPTPAILAADDLETLKGLDLDELADLQVSILSGRPQRLSDSAAAVYVLTAEDIRRSGYTTVPELLRLVPGFDVARIDTAEWAIGARGFGGRFANKLLVMIDGRSVYTPLFSGVFWEVVDAMLEDIERIEVVRGPGASYWGANAVSGVVNIITKHAAQTEGGLISSYAGNLQQGIAARYGAPVGDTGYLRLFVKRDERDPELTLVGERADDGFSGSHAGLRGDWDLTPADTLMVQGELLSGDSNDPWINGGDLMLQWEHAYPSGAWDTLKLYYDRFELETGTGLQLMHEELDTFELEAKHRFAPLGRHALFGGLDYRWYRSAIETGTPDGIDPEVRAFTLVSAFIEDEIELAPGSHYLILGTKIEHNDFTGLEIQPNIRARWHPRPDSTLWAAIARAVRTPSRSELDLQIETELLPASEATGGLPIVVRSPRDRQLDSEILIAYELGYRWRPAEVIGLDVSLFYNDYDELRTLETETLQLELDPYPRWVQSITTANLLRGQSYGIELVGDWRPSRRSRVQAWYSAMRMSLQQDAHSNDPTALTPEEQFPQQQAGLRVGVDLRHDLELDLFGRFVDQLPAYGVDAYTELDVRLGWHVNPRVTLALVGRNLLNPSHREYGSEFLAESGRLIEREAFLRIEINL</sequence>
<evidence type="ECO:0000256" key="12">
    <source>
        <dbReference type="RuleBase" id="RU003357"/>
    </source>
</evidence>
<comment type="similarity">
    <text evidence="2">Belongs to the TonB-dependent receptor family. Hemoglobin/haptoglobin binding protein subfamily.</text>
</comment>
<reference evidence="15 16" key="1">
    <citation type="submission" date="2020-02" db="EMBL/GenBank/DDBJ databases">
        <title>Genome sequences of Thiorhodococcus mannitoliphagus and Thiorhodococcus minor, purple sulfur photosynthetic bacteria in the gammaproteobacterial family, Chromatiaceae.</title>
        <authorList>
            <person name="Aviles F.A."/>
            <person name="Meyer T.E."/>
            <person name="Kyndt J.A."/>
        </authorList>
    </citation>
    <scope>NUCLEOTIDE SEQUENCE [LARGE SCALE GENOMIC DNA]</scope>
    <source>
        <strain evidence="15 16">DSM 11518</strain>
    </source>
</reference>
<dbReference type="Gene3D" id="2.40.170.20">
    <property type="entry name" value="TonB-dependent receptor, beta-barrel domain"/>
    <property type="match status" value="1"/>
</dbReference>
<dbReference type="GO" id="GO:0015344">
    <property type="term" value="F:siderophore uptake transmembrane transporter activity"/>
    <property type="evidence" value="ECO:0007669"/>
    <property type="project" value="TreeGrafter"/>
</dbReference>
<comment type="subcellular location">
    <subcellularLocation>
        <location evidence="1 11">Cell outer membrane</location>
        <topology evidence="1 11">Multi-pass membrane protein</topology>
    </subcellularLocation>
</comment>
<keyword evidence="8 11" id="KW-0472">Membrane</keyword>
<evidence type="ECO:0000256" key="8">
    <source>
        <dbReference type="ARBA" id="ARBA00023136"/>
    </source>
</evidence>
<evidence type="ECO:0000256" key="4">
    <source>
        <dbReference type="ARBA" id="ARBA00022452"/>
    </source>
</evidence>
<keyword evidence="16" id="KW-1185">Reference proteome</keyword>
<dbReference type="AlphaFoldDB" id="A0A6M0K7F8"/>
<keyword evidence="3 11" id="KW-0813">Transport</keyword>
<dbReference type="InterPro" id="IPR039426">
    <property type="entry name" value="TonB-dep_rcpt-like"/>
</dbReference>
<dbReference type="PANTHER" id="PTHR30069">
    <property type="entry name" value="TONB-DEPENDENT OUTER MEMBRANE RECEPTOR"/>
    <property type="match status" value="1"/>
</dbReference>
<comment type="caution">
    <text evidence="15">The sequence shown here is derived from an EMBL/GenBank/DDBJ whole genome shotgun (WGS) entry which is preliminary data.</text>
</comment>
<evidence type="ECO:0000256" key="9">
    <source>
        <dbReference type="ARBA" id="ARBA00023170"/>
    </source>
</evidence>
<evidence type="ECO:0000259" key="14">
    <source>
        <dbReference type="Pfam" id="PF07715"/>
    </source>
</evidence>
<dbReference type="Pfam" id="PF07715">
    <property type="entry name" value="Plug"/>
    <property type="match status" value="1"/>
</dbReference>
<evidence type="ECO:0000256" key="1">
    <source>
        <dbReference type="ARBA" id="ARBA00004571"/>
    </source>
</evidence>
<feature type="domain" description="TonB-dependent receptor plug" evidence="14">
    <location>
        <begin position="69"/>
        <end position="178"/>
    </location>
</feature>
<accession>A0A6M0K7F8</accession>
<evidence type="ECO:0000256" key="7">
    <source>
        <dbReference type="ARBA" id="ARBA00023077"/>
    </source>
</evidence>
<evidence type="ECO:0000313" key="15">
    <source>
        <dbReference type="EMBL" id="NEV64305.1"/>
    </source>
</evidence>
<gene>
    <name evidence="15" type="ORF">G3446_20860</name>
</gene>
<dbReference type="Pfam" id="PF00593">
    <property type="entry name" value="TonB_dep_Rec_b-barrel"/>
    <property type="match status" value="1"/>
</dbReference>
<feature type="domain" description="TonB-dependent receptor-like beta-barrel" evidence="13">
    <location>
        <begin position="270"/>
        <end position="639"/>
    </location>
</feature>
<dbReference type="GO" id="GO:0009279">
    <property type="term" value="C:cell outer membrane"/>
    <property type="evidence" value="ECO:0007669"/>
    <property type="project" value="UniProtKB-SubCell"/>
</dbReference>
<dbReference type="PROSITE" id="PS52016">
    <property type="entry name" value="TONB_DEPENDENT_REC_3"/>
    <property type="match status" value="1"/>
</dbReference>
<keyword evidence="6" id="KW-0732">Signal</keyword>
<evidence type="ECO:0000256" key="11">
    <source>
        <dbReference type="PROSITE-ProRule" id="PRU01360"/>
    </source>
</evidence>
<dbReference type="InterPro" id="IPR000531">
    <property type="entry name" value="Beta-barrel_TonB"/>
</dbReference>
<dbReference type="PANTHER" id="PTHR30069:SF29">
    <property type="entry name" value="HEMOGLOBIN AND HEMOGLOBIN-HAPTOGLOBIN-BINDING PROTEIN 1-RELATED"/>
    <property type="match status" value="1"/>
</dbReference>
<keyword evidence="10 11" id="KW-0998">Cell outer membrane</keyword>
<evidence type="ECO:0000256" key="10">
    <source>
        <dbReference type="ARBA" id="ARBA00023237"/>
    </source>
</evidence>
<dbReference type="PROSITE" id="PS51257">
    <property type="entry name" value="PROKAR_LIPOPROTEIN"/>
    <property type="match status" value="1"/>
</dbReference>
<dbReference type="InterPro" id="IPR037066">
    <property type="entry name" value="Plug_dom_sf"/>
</dbReference>
<evidence type="ECO:0000259" key="13">
    <source>
        <dbReference type="Pfam" id="PF00593"/>
    </source>
</evidence>
<name>A0A6M0K7F8_9GAMM</name>
<keyword evidence="7 12" id="KW-0798">TonB box</keyword>
<dbReference type="RefSeq" id="WP_164454917.1">
    <property type="nucleotide sequence ID" value="NZ_JAAIJQ010000083.1"/>
</dbReference>
<organism evidence="15 16">
    <name type="scientific">Thiorhodococcus minor</name>
    <dbReference type="NCBI Taxonomy" id="57489"/>
    <lineage>
        <taxon>Bacteria</taxon>
        <taxon>Pseudomonadati</taxon>
        <taxon>Pseudomonadota</taxon>
        <taxon>Gammaproteobacteria</taxon>
        <taxon>Chromatiales</taxon>
        <taxon>Chromatiaceae</taxon>
        <taxon>Thiorhodococcus</taxon>
    </lineage>
</organism>
<keyword evidence="9 15" id="KW-0675">Receptor</keyword>
<evidence type="ECO:0000256" key="5">
    <source>
        <dbReference type="ARBA" id="ARBA00022692"/>
    </source>
</evidence>